<dbReference type="Gene3D" id="3.30.2010.10">
    <property type="entry name" value="Metalloproteases ('zincins'), catalytic domain"/>
    <property type="match status" value="1"/>
</dbReference>
<keyword evidence="1 6" id="KW-0645">Protease</keyword>
<dbReference type="EMBL" id="FNOS01000009">
    <property type="protein sequence ID" value="SDY31746.1"/>
    <property type="molecule type" value="Genomic_DNA"/>
</dbReference>
<feature type="domain" description="CAAX prenyl protease 1 N-terminal" evidence="9">
    <location>
        <begin position="65"/>
        <end position="197"/>
    </location>
</feature>
<evidence type="ECO:0000256" key="7">
    <source>
        <dbReference type="SAM" id="Phobius"/>
    </source>
</evidence>
<keyword evidence="7" id="KW-0472">Membrane</keyword>
<keyword evidence="7" id="KW-0812">Transmembrane</keyword>
<dbReference type="Pfam" id="PF16491">
    <property type="entry name" value="Peptidase_M48_N"/>
    <property type="match status" value="1"/>
</dbReference>
<evidence type="ECO:0000256" key="2">
    <source>
        <dbReference type="ARBA" id="ARBA00022723"/>
    </source>
</evidence>
<dbReference type="InterPro" id="IPR027057">
    <property type="entry name" value="CAXX_Prtase_1"/>
</dbReference>
<comment type="cofactor">
    <cofactor evidence="6">
        <name>Zn(2+)</name>
        <dbReference type="ChEBI" id="CHEBI:29105"/>
    </cofactor>
    <text evidence="6">Binds 1 zinc ion per subunit.</text>
</comment>
<evidence type="ECO:0000313" key="11">
    <source>
        <dbReference type="Proteomes" id="UP000198647"/>
    </source>
</evidence>
<keyword evidence="5 6" id="KW-0482">Metalloprotease</keyword>
<keyword evidence="7" id="KW-1133">Transmembrane helix</keyword>
<evidence type="ECO:0000259" key="9">
    <source>
        <dbReference type="Pfam" id="PF16491"/>
    </source>
</evidence>
<feature type="transmembrane region" description="Helical" evidence="7">
    <location>
        <begin position="64"/>
        <end position="85"/>
    </location>
</feature>
<accession>A0A1H3IVI5</accession>
<keyword evidence="11" id="KW-1185">Reference proteome</keyword>
<evidence type="ECO:0000256" key="5">
    <source>
        <dbReference type="ARBA" id="ARBA00023049"/>
    </source>
</evidence>
<feature type="transmembrane region" description="Helical" evidence="7">
    <location>
        <begin position="97"/>
        <end position="120"/>
    </location>
</feature>
<feature type="transmembrane region" description="Helical" evidence="7">
    <location>
        <begin position="285"/>
        <end position="307"/>
    </location>
</feature>
<comment type="similarity">
    <text evidence="6">Belongs to the peptidase M48 family.</text>
</comment>
<protein>
    <submittedName>
        <fullName evidence="10">Zn-dependent protease with chaperone function</fullName>
    </submittedName>
</protein>
<keyword evidence="2" id="KW-0479">Metal-binding</keyword>
<keyword evidence="3 6" id="KW-0378">Hydrolase</keyword>
<feature type="transmembrane region" description="Helical" evidence="7">
    <location>
        <begin position="169"/>
        <end position="187"/>
    </location>
</feature>
<proteinExistence type="inferred from homology"/>
<dbReference type="GO" id="GO:0006508">
    <property type="term" value="P:proteolysis"/>
    <property type="evidence" value="ECO:0007669"/>
    <property type="project" value="UniProtKB-KW"/>
</dbReference>
<keyword evidence="4 6" id="KW-0862">Zinc</keyword>
<dbReference type="CDD" id="cd07343">
    <property type="entry name" value="M48A_Zmpste24p_like"/>
    <property type="match status" value="1"/>
</dbReference>
<evidence type="ECO:0000259" key="8">
    <source>
        <dbReference type="Pfam" id="PF01435"/>
    </source>
</evidence>
<dbReference type="Proteomes" id="UP000198647">
    <property type="component" value="Unassembled WGS sequence"/>
</dbReference>
<evidence type="ECO:0000256" key="4">
    <source>
        <dbReference type="ARBA" id="ARBA00022833"/>
    </source>
</evidence>
<comment type="caution">
    <text evidence="10">The sequence shown here is derived from an EMBL/GenBank/DDBJ whole genome shotgun (WGS) entry which is preliminary data.</text>
</comment>
<reference evidence="10 11" key="1">
    <citation type="submission" date="2016-10" db="EMBL/GenBank/DDBJ databases">
        <authorList>
            <person name="Varghese N."/>
            <person name="Submissions S."/>
        </authorList>
    </citation>
    <scope>NUCLEOTIDE SEQUENCE [LARGE SCALE GENOMIC DNA]</scope>
    <source>
        <strain evidence="10 11">DSM 20748</strain>
    </source>
</reference>
<evidence type="ECO:0000313" key="10">
    <source>
        <dbReference type="EMBL" id="SDY31746.1"/>
    </source>
</evidence>
<dbReference type="GO" id="GO:0008233">
    <property type="term" value="F:peptidase activity"/>
    <property type="evidence" value="ECO:0007669"/>
    <property type="project" value="UniProtKB-KW"/>
</dbReference>
<feature type="transmembrane region" description="Helical" evidence="7">
    <location>
        <begin position="140"/>
        <end position="162"/>
    </location>
</feature>
<dbReference type="InterPro" id="IPR032456">
    <property type="entry name" value="Peptidase_M48_N"/>
</dbReference>
<evidence type="ECO:0000256" key="3">
    <source>
        <dbReference type="ARBA" id="ARBA00022801"/>
    </source>
</evidence>
<feature type="transmembrane region" description="Helical" evidence="7">
    <location>
        <begin position="5"/>
        <end position="26"/>
    </location>
</feature>
<dbReference type="PANTHER" id="PTHR10120">
    <property type="entry name" value="CAAX PRENYL PROTEASE 1"/>
    <property type="match status" value="1"/>
</dbReference>
<dbReference type="RefSeq" id="WP_093108193.1">
    <property type="nucleotide sequence ID" value="NZ_FNOS01000009.1"/>
</dbReference>
<dbReference type="InterPro" id="IPR001915">
    <property type="entry name" value="Peptidase_M48"/>
</dbReference>
<name>A0A1H3IVI5_9BACI</name>
<sequence length="408" mass="46303">MRKKFLIWTTVLYITYALGTLIYLFVVHDSGVPGAAAGSAADPSTFLNKSEEEEIREYSTRRHLLYLLTLPVEWLIYTGLLVFGLARTLKKATLYKLPLYVFFLSGLVWVLTLPVSYVGRRLSLSYDVSVEPLSKWLQDHLISFSLDTIMMIIAALVLYRLIRISAERWWLYAWLLLVPFLTFFMYIQPVLIDPLYNEFDRLSDAQLEDSILSLADGSGVPADRVYVVDKSEETNALNAYVNGIGDNLRIVLWDTTLRSLSEEEVLFIMAHEIGHYVKNHLLKSLFGVLAGSFLGLYLLYRLLPVILHRFGRAFRIKGVGDIASLPLVLLLVSILSFVAQPVEMAVSRQAEQAADEYALEVTGNPDAAIGAFHEMIRHGKSDVHPPTLIKYLRYGHPTMLERIRKAEE</sequence>
<evidence type="ECO:0000256" key="6">
    <source>
        <dbReference type="RuleBase" id="RU003983"/>
    </source>
</evidence>
<dbReference type="Pfam" id="PF01435">
    <property type="entry name" value="Peptidase_M48"/>
    <property type="match status" value="1"/>
</dbReference>
<gene>
    <name evidence="10" type="ORF">SAMN04488081_2623</name>
</gene>
<organism evidence="10 11">
    <name type="scientific">Salimicrobium album</name>
    <dbReference type="NCBI Taxonomy" id="50717"/>
    <lineage>
        <taxon>Bacteria</taxon>
        <taxon>Bacillati</taxon>
        <taxon>Bacillota</taxon>
        <taxon>Bacilli</taxon>
        <taxon>Bacillales</taxon>
        <taxon>Bacillaceae</taxon>
        <taxon>Salimicrobium</taxon>
    </lineage>
</organism>
<evidence type="ECO:0000256" key="1">
    <source>
        <dbReference type="ARBA" id="ARBA00022670"/>
    </source>
</evidence>
<feature type="domain" description="Peptidase M48" evidence="8">
    <location>
        <begin position="203"/>
        <end position="407"/>
    </location>
</feature>